<evidence type="ECO:0000256" key="1">
    <source>
        <dbReference type="SAM" id="SignalP"/>
    </source>
</evidence>
<feature type="signal peptide" evidence="1">
    <location>
        <begin position="1"/>
        <end position="22"/>
    </location>
</feature>
<sequence>MTSTSKLVVILVAAAVSVAAFAGSAQGGLETAVDRHEGVAECIQWWWTDSGTSTTTIHWHNLCPSRQKLMVSWRNNRTNQNPDDVMYGIPGGNEGSDTWEGIPIAFRQL</sequence>
<name>A0ABS6ASE0_9NOCA</name>
<dbReference type="Proteomes" id="UP000733379">
    <property type="component" value="Unassembled WGS sequence"/>
</dbReference>
<accession>A0ABS6ASE0</accession>
<gene>
    <name evidence="2" type="ORF">KO481_02800</name>
</gene>
<protein>
    <submittedName>
        <fullName evidence="2">Uncharacterized protein</fullName>
    </submittedName>
</protein>
<proteinExistence type="predicted"/>
<evidence type="ECO:0000313" key="2">
    <source>
        <dbReference type="EMBL" id="MBU3060451.1"/>
    </source>
</evidence>
<feature type="chain" id="PRO_5045836380" evidence="1">
    <location>
        <begin position="23"/>
        <end position="109"/>
    </location>
</feature>
<reference evidence="2 3" key="1">
    <citation type="submission" date="2021-06" db="EMBL/GenBank/DDBJ databases">
        <title>Actinomycetes sequencing.</title>
        <authorList>
            <person name="Shan Q."/>
        </authorList>
    </citation>
    <scope>NUCLEOTIDE SEQUENCE [LARGE SCALE GENOMIC DNA]</scope>
    <source>
        <strain evidence="2 3">NEAU-G5</strain>
    </source>
</reference>
<keyword evidence="1" id="KW-0732">Signal</keyword>
<dbReference type="EMBL" id="JAHKNI010000001">
    <property type="protein sequence ID" value="MBU3060451.1"/>
    <property type="molecule type" value="Genomic_DNA"/>
</dbReference>
<keyword evidence="3" id="KW-1185">Reference proteome</keyword>
<dbReference type="RefSeq" id="WP_215915319.1">
    <property type="nucleotide sequence ID" value="NZ_JAHKNI010000001.1"/>
</dbReference>
<organism evidence="2 3">
    <name type="scientific">Nocardia albiluteola</name>
    <dbReference type="NCBI Taxonomy" id="2842303"/>
    <lineage>
        <taxon>Bacteria</taxon>
        <taxon>Bacillati</taxon>
        <taxon>Actinomycetota</taxon>
        <taxon>Actinomycetes</taxon>
        <taxon>Mycobacteriales</taxon>
        <taxon>Nocardiaceae</taxon>
        <taxon>Nocardia</taxon>
    </lineage>
</organism>
<comment type="caution">
    <text evidence="2">The sequence shown here is derived from an EMBL/GenBank/DDBJ whole genome shotgun (WGS) entry which is preliminary data.</text>
</comment>
<evidence type="ECO:0000313" key="3">
    <source>
        <dbReference type="Proteomes" id="UP000733379"/>
    </source>
</evidence>